<dbReference type="Proteomes" id="UP000269396">
    <property type="component" value="Unassembled WGS sequence"/>
</dbReference>
<dbReference type="EMBL" id="UZAL01033683">
    <property type="protein sequence ID" value="VDP63888.1"/>
    <property type="molecule type" value="Genomic_DNA"/>
</dbReference>
<dbReference type="AlphaFoldDB" id="A0A183PGV2"/>
<organism evidence="1 2">
    <name type="scientific">Schistosoma mattheei</name>
    <dbReference type="NCBI Taxonomy" id="31246"/>
    <lineage>
        <taxon>Eukaryota</taxon>
        <taxon>Metazoa</taxon>
        <taxon>Spiralia</taxon>
        <taxon>Lophotrochozoa</taxon>
        <taxon>Platyhelminthes</taxon>
        <taxon>Trematoda</taxon>
        <taxon>Digenea</taxon>
        <taxon>Strigeidida</taxon>
        <taxon>Schistosomatoidea</taxon>
        <taxon>Schistosomatidae</taxon>
        <taxon>Schistosoma</taxon>
    </lineage>
</organism>
<sequence length="74" mass="8186">MSDLAPLILPYIQAAHADLPIDVTQRTTEAIRIAIRKIKFGKVAGSDITPAEVLKSDSEVTTNTLHVLFKKVWQ</sequence>
<name>A0A183PGV2_9TREM</name>
<gene>
    <name evidence="1" type="ORF">SMTD_LOCUS13588</name>
</gene>
<accession>A0A183PGV2</accession>
<proteinExistence type="predicted"/>
<reference evidence="1 2" key="1">
    <citation type="submission" date="2018-11" db="EMBL/GenBank/DDBJ databases">
        <authorList>
            <consortium name="Pathogen Informatics"/>
        </authorList>
    </citation>
    <scope>NUCLEOTIDE SEQUENCE [LARGE SCALE GENOMIC DNA]</scope>
    <source>
        <strain>Denwood</strain>
        <strain evidence="2">Zambia</strain>
    </source>
</reference>
<evidence type="ECO:0000313" key="2">
    <source>
        <dbReference type="Proteomes" id="UP000269396"/>
    </source>
</evidence>
<protein>
    <submittedName>
        <fullName evidence="1">Uncharacterized protein</fullName>
    </submittedName>
</protein>
<keyword evidence="2" id="KW-1185">Reference proteome</keyword>
<evidence type="ECO:0000313" key="1">
    <source>
        <dbReference type="EMBL" id="VDP63888.1"/>
    </source>
</evidence>